<name>D3B4G2_HETP5</name>
<dbReference type="AlphaFoldDB" id="D3B4G2"/>
<keyword evidence="1" id="KW-0812">Transmembrane</keyword>
<evidence type="ECO:0000313" key="3">
    <source>
        <dbReference type="Proteomes" id="UP000001396"/>
    </source>
</evidence>
<keyword evidence="1" id="KW-0472">Membrane</keyword>
<evidence type="ECO:0000256" key="1">
    <source>
        <dbReference type="SAM" id="Phobius"/>
    </source>
</evidence>
<keyword evidence="1" id="KW-1133">Transmembrane helix</keyword>
<feature type="transmembrane region" description="Helical" evidence="1">
    <location>
        <begin position="86"/>
        <end position="112"/>
    </location>
</feature>
<sequence length="362" mass="41195">MSLNMLEPRKDEITGYTNAMISNTGVMLTTAYAMHSLNSSSAFTNVSTHNNYYFFIFNTQTTSLYISITTYTIFSSFIVTHTLSSLSVAILFLLIHSPSLYPSILFFAAFIMSHQQHPLFTCWVEFSNKKDELTFENTANYNRLIHVIRGSKQLAVGDGSIDLFSDAAKTIQLDVETPVDRNLQRIYVATTQPQQDKLLTINTFSGHIPQHLQSPSLHAYLTLFKAIHHHQKQYQPELYYPSLINHHRLSLSPKKKSFAFSDITQAKWESIIDFTGINFKEEVIRVSPDKLQQEEIEPFVWNPNLNEVDQMGPALQWLKTNIPLPASLETPLISSIWTEGYTRLCSRSSRDQTLSDSAVLGL</sequence>
<keyword evidence="3" id="KW-1185">Reference proteome</keyword>
<evidence type="ECO:0000313" key="2">
    <source>
        <dbReference type="EMBL" id="EFA84210.1"/>
    </source>
</evidence>
<dbReference type="Proteomes" id="UP000001396">
    <property type="component" value="Unassembled WGS sequence"/>
</dbReference>
<protein>
    <submittedName>
        <fullName evidence="2">Uncharacterized protein</fullName>
    </submittedName>
</protein>
<dbReference type="RefSeq" id="XP_020436326.1">
    <property type="nucleotide sequence ID" value="XM_020574254.1"/>
</dbReference>
<feature type="transmembrane region" description="Helical" evidence="1">
    <location>
        <begin position="52"/>
        <end position="74"/>
    </location>
</feature>
<dbReference type="InParanoid" id="D3B4G2"/>
<organism evidence="2 3">
    <name type="scientific">Heterostelium pallidum (strain ATCC 26659 / Pp 5 / PN500)</name>
    <name type="common">Cellular slime mold</name>
    <name type="synonym">Polysphondylium pallidum</name>
    <dbReference type="NCBI Taxonomy" id="670386"/>
    <lineage>
        <taxon>Eukaryota</taxon>
        <taxon>Amoebozoa</taxon>
        <taxon>Evosea</taxon>
        <taxon>Eumycetozoa</taxon>
        <taxon>Dictyostelia</taxon>
        <taxon>Acytosteliales</taxon>
        <taxon>Acytosteliaceae</taxon>
        <taxon>Heterostelium</taxon>
    </lineage>
</organism>
<dbReference type="EMBL" id="ADBJ01000010">
    <property type="protein sequence ID" value="EFA84210.1"/>
    <property type="molecule type" value="Genomic_DNA"/>
</dbReference>
<proteinExistence type="predicted"/>
<comment type="caution">
    <text evidence="2">The sequence shown here is derived from an EMBL/GenBank/DDBJ whole genome shotgun (WGS) entry which is preliminary data.</text>
</comment>
<dbReference type="GeneID" id="31358808"/>
<gene>
    <name evidence="2" type="ORF">PPL_03286</name>
</gene>
<reference evidence="2 3" key="1">
    <citation type="journal article" date="2011" name="Genome Res.">
        <title>Phylogeny-wide analysis of social amoeba genomes highlights ancient origins for complex intercellular communication.</title>
        <authorList>
            <person name="Heidel A.J."/>
            <person name="Lawal H.M."/>
            <person name="Felder M."/>
            <person name="Schilde C."/>
            <person name="Helps N.R."/>
            <person name="Tunggal B."/>
            <person name="Rivero F."/>
            <person name="John U."/>
            <person name="Schleicher M."/>
            <person name="Eichinger L."/>
            <person name="Platzer M."/>
            <person name="Noegel A.A."/>
            <person name="Schaap P."/>
            <person name="Gloeckner G."/>
        </authorList>
    </citation>
    <scope>NUCLEOTIDE SEQUENCE [LARGE SCALE GENOMIC DNA]</scope>
    <source>
        <strain evidence="3">ATCC 26659 / Pp 5 / PN500</strain>
    </source>
</reference>
<accession>D3B4G2</accession>